<name>A0A9N9LEL1_9HELO</name>
<dbReference type="Proteomes" id="UP000701801">
    <property type="component" value="Unassembled WGS sequence"/>
</dbReference>
<feature type="region of interest" description="Disordered" evidence="2">
    <location>
        <begin position="614"/>
        <end position="633"/>
    </location>
</feature>
<dbReference type="GO" id="GO:0005739">
    <property type="term" value="C:mitochondrion"/>
    <property type="evidence" value="ECO:0007669"/>
    <property type="project" value="TreeGrafter"/>
</dbReference>
<evidence type="ECO:0000313" key="3">
    <source>
        <dbReference type="EMBL" id="CAG8971232.1"/>
    </source>
</evidence>
<feature type="compositionally biased region" description="Basic and acidic residues" evidence="2">
    <location>
        <begin position="688"/>
        <end position="699"/>
    </location>
</feature>
<evidence type="ECO:0008006" key="5">
    <source>
        <dbReference type="Google" id="ProtNLM"/>
    </source>
</evidence>
<sequence>MTIVLSSNYRYRMSRSTGKLILRLSRTIPVAVADIPTFLCPGLLRVPHLPLSTNYSIQPRHTQRRFLQTSDHAAAVEPEGQFRSRAHAHLPQQCPGCGALSQTAVADQAGYYNIRRRSVREYVGGAVAKGEEDREEAIVRAALANAGPAVGDLELGVLQKNPKPKKVVGVPTCDRCHFLKSHNRGVSIAHPSIRSIQDTIFESPYKYNHAYHVIDAADFPMSLVPALHKLLHLTPQRSLNRRSKTGRFYHGQKTEVSFVIQRADLLAHKKEQVDHMMPYLREVLRDALGRTGKDVRLGNVRCVSAKQGWWTKELKEEIWKRGGGGWLVGKVNVGKSQLLHNVFPKGRSGQVDSKTHTPDIKPLSLDSTNMDQAELVAELEAESREASKEVEAGEDSEWAELESLDTSLLLPPAPVETNFPEMPLVSSLPGTTASPIRLPFGNGKGELIDLPGLSRGDLELYVLPEHRASLVMRNRVHPEQEVIKPGQSLLLGGGLIRITPTTPDLVFLSYSFTAMSSHVTETETKAIPTQLQTRESSIENISIPGTGEKIASAGIFHLKWDVTKERSGPLTARSAANIRPDKLPYQVFSTDILVEGVGWVELAAQVRKRRVESESRQIQEVGESCASDSEDTQKVEEINPAWPSVEVFTPGGKSIGARRPMNAWIQMENKPGKRDMKGRPRRSMKGMKKLEKQRSRSVW</sequence>
<protein>
    <recommendedName>
        <fullName evidence="5">Genetic interactor of prohibitins 3, mitochondrial</fullName>
    </recommendedName>
</protein>
<dbReference type="InterPro" id="IPR027417">
    <property type="entry name" value="P-loop_NTPase"/>
</dbReference>
<dbReference type="EMBL" id="CAJVRM010000015">
    <property type="protein sequence ID" value="CAG8971232.1"/>
    <property type="molecule type" value="Genomic_DNA"/>
</dbReference>
<accession>A0A9N9LEL1</accession>
<dbReference type="PANTHER" id="PTHR46434">
    <property type="entry name" value="GENETIC INTERACTOR OF PROHIBITINS 3, MITOCHONDRIAL"/>
    <property type="match status" value="1"/>
</dbReference>
<dbReference type="Gene3D" id="3.40.50.300">
    <property type="entry name" value="P-loop containing nucleotide triphosphate hydrolases"/>
    <property type="match status" value="1"/>
</dbReference>
<gene>
    <name evidence="3" type="ORF">HYALB_00001396</name>
</gene>
<dbReference type="OrthoDB" id="1696305at2759"/>
<evidence type="ECO:0000256" key="1">
    <source>
        <dbReference type="SAM" id="Coils"/>
    </source>
</evidence>
<evidence type="ECO:0000256" key="2">
    <source>
        <dbReference type="SAM" id="MobiDB-lite"/>
    </source>
</evidence>
<reference evidence="3" key="1">
    <citation type="submission" date="2021-07" db="EMBL/GenBank/DDBJ databases">
        <authorList>
            <person name="Durling M."/>
        </authorList>
    </citation>
    <scope>NUCLEOTIDE SEQUENCE</scope>
</reference>
<dbReference type="AlphaFoldDB" id="A0A9N9LEL1"/>
<proteinExistence type="predicted"/>
<feature type="region of interest" description="Disordered" evidence="2">
    <location>
        <begin position="344"/>
        <end position="365"/>
    </location>
</feature>
<dbReference type="SUPFAM" id="SSF52540">
    <property type="entry name" value="P-loop containing nucleoside triphosphate hydrolases"/>
    <property type="match status" value="1"/>
</dbReference>
<keyword evidence="1" id="KW-0175">Coiled coil</keyword>
<dbReference type="InterPro" id="IPR050896">
    <property type="entry name" value="Mito_lipid_metab_GTPase"/>
</dbReference>
<keyword evidence="4" id="KW-1185">Reference proteome</keyword>
<evidence type="ECO:0000313" key="4">
    <source>
        <dbReference type="Proteomes" id="UP000701801"/>
    </source>
</evidence>
<feature type="region of interest" description="Disordered" evidence="2">
    <location>
        <begin position="651"/>
        <end position="699"/>
    </location>
</feature>
<comment type="caution">
    <text evidence="3">The sequence shown here is derived from an EMBL/GenBank/DDBJ whole genome shotgun (WGS) entry which is preliminary data.</text>
</comment>
<organism evidence="3 4">
    <name type="scientific">Hymenoscyphus albidus</name>
    <dbReference type="NCBI Taxonomy" id="595503"/>
    <lineage>
        <taxon>Eukaryota</taxon>
        <taxon>Fungi</taxon>
        <taxon>Dikarya</taxon>
        <taxon>Ascomycota</taxon>
        <taxon>Pezizomycotina</taxon>
        <taxon>Leotiomycetes</taxon>
        <taxon>Helotiales</taxon>
        <taxon>Helotiaceae</taxon>
        <taxon>Hymenoscyphus</taxon>
    </lineage>
</organism>
<dbReference type="PANTHER" id="PTHR46434:SF1">
    <property type="entry name" value="GENETIC INTERACTOR OF PROHIBITINS 3, MITOCHONDRIAL"/>
    <property type="match status" value="1"/>
</dbReference>
<feature type="coiled-coil region" evidence="1">
    <location>
        <begin position="369"/>
        <end position="396"/>
    </location>
</feature>